<dbReference type="STRING" id="284581.AMD01_00930"/>
<dbReference type="PANTHER" id="PTHR48098:SF3">
    <property type="entry name" value="IRON(III) ENTEROBACTIN ESTERASE"/>
    <property type="match status" value="1"/>
</dbReference>
<name>A0A0M0LHA3_9BACI</name>
<evidence type="ECO:0000313" key="1">
    <source>
        <dbReference type="EMBL" id="KOO50356.1"/>
    </source>
</evidence>
<dbReference type="AlphaFoldDB" id="A0A0M0LHA3"/>
<dbReference type="PANTHER" id="PTHR48098">
    <property type="entry name" value="ENTEROCHELIN ESTERASE-RELATED"/>
    <property type="match status" value="1"/>
</dbReference>
<dbReference type="Gene3D" id="3.40.50.1820">
    <property type="entry name" value="alpha/beta hydrolase"/>
    <property type="match status" value="1"/>
</dbReference>
<dbReference type="InterPro" id="IPR050583">
    <property type="entry name" value="Mycobacterial_A85_antigen"/>
</dbReference>
<dbReference type="OrthoDB" id="9803578at2"/>
<dbReference type="InterPro" id="IPR000801">
    <property type="entry name" value="Esterase-like"/>
</dbReference>
<gene>
    <name evidence="1" type="ORF">AMD01_00930</name>
</gene>
<dbReference type="RefSeq" id="WP_053399507.1">
    <property type="nucleotide sequence ID" value="NZ_JAMAUM010000007.1"/>
</dbReference>
<comment type="caution">
    <text evidence="1">The sequence shown here is derived from an EMBL/GenBank/DDBJ whole genome shotgun (WGS) entry which is preliminary data.</text>
</comment>
<dbReference type="InterPro" id="IPR029058">
    <property type="entry name" value="AB_hydrolase_fold"/>
</dbReference>
<dbReference type="EMBL" id="LILC01000002">
    <property type="protein sequence ID" value="KOO50356.1"/>
    <property type="molecule type" value="Genomic_DNA"/>
</dbReference>
<dbReference type="SUPFAM" id="SSF53474">
    <property type="entry name" value="alpha/beta-Hydrolases"/>
    <property type="match status" value="1"/>
</dbReference>
<proteinExistence type="predicted"/>
<reference evidence="2" key="1">
    <citation type="submission" date="2015-08" db="EMBL/GenBank/DDBJ databases">
        <title>Fjat-14210 dsm16467.</title>
        <authorList>
            <person name="Liu B."/>
            <person name="Wang J."/>
            <person name="Zhu Y."/>
            <person name="Liu G."/>
            <person name="Chen Q."/>
            <person name="Chen Z."/>
            <person name="Lan J."/>
            <person name="Che J."/>
            <person name="Ge C."/>
            <person name="Shi H."/>
            <person name="Pan Z."/>
            <person name="Liu X."/>
        </authorList>
    </citation>
    <scope>NUCLEOTIDE SEQUENCE [LARGE SCALE GENOMIC DNA]</scope>
    <source>
        <strain evidence="2">DSM 16467</strain>
    </source>
</reference>
<protein>
    <recommendedName>
        <fullName evidence="3">Esterase</fullName>
    </recommendedName>
</protein>
<keyword evidence="2" id="KW-1185">Reference proteome</keyword>
<dbReference type="PATRIC" id="fig|284581.3.peg.433"/>
<dbReference type="Proteomes" id="UP000037558">
    <property type="component" value="Unassembled WGS sequence"/>
</dbReference>
<sequence>MAQAQGKVEEITFFSESLQEDLTLMIYLPSTFSPLYKYTLLIAQDGRDYYTLGRTPRVLEELLSEANIEQTIFVGIPYKSVEDRRQKYHPEGAQRDQYVRFLAHELVPFLDERFPTLQMGKARALIGDSLGATVSLTAALTYPHTFGKVIMQSPYVDESVLEQVKQSEHVSLLDLYHIIGTEETAVSTTDGKVQDFLEPNRSLHTLMQEKNYSVFYEEFAGNHTWKYWQKDLKRALEMMLKN</sequence>
<organism evidence="1 2">
    <name type="scientific">Priestia koreensis</name>
    <dbReference type="NCBI Taxonomy" id="284581"/>
    <lineage>
        <taxon>Bacteria</taxon>
        <taxon>Bacillati</taxon>
        <taxon>Bacillota</taxon>
        <taxon>Bacilli</taxon>
        <taxon>Bacillales</taxon>
        <taxon>Bacillaceae</taxon>
        <taxon>Priestia</taxon>
    </lineage>
</organism>
<evidence type="ECO:0000313" key="2">
    <source>
        <dbReference type="Proteomes" id="UP000037558"/>
    </source>
</evidence>
<accession>A0A0M0LHA3</accession>
<dbReference type="Pfam" id="PF00756">
    <property type="entry name" value="Esterase"/>
    <property type="match status" value="1"/>
</dbReference>
<evidence type="ECO:0008006" key="3">
    <source>
        <dbReference type="Google" id="ProtNLM"/>
    </source>
</evidence>